<accession>A0A016SHZ6</accession>
<reference evidence="10" key="1">
    <citation type="journal article" date="2015" name="Nat. Genet.">
        <title>The genome and transcriptome of the zoonotic hookworm Ancylostoma ceylanicum identify infection-specific gene families.</title>
        <authorList>
            <person name="Schwarz E.M."/>
            <person name="Hu Y."/>
            <person name="Antoshechkin I."/>
            <person name="Miller M.M."/>
            <person name="Sternberg P.W."/>
            <person name="Aroian R.V."/>
        </authorList>
    </citation>
    <scope>NUCLEOTIDE SEQUENCE</scope>
    <source>
        <strain evidence="10">HY135</strain>
    </source>
</reference>
<dbReference type="InterPro" id="IPR001330">
    <property type="entry name" value="Prenyltrans"/>
</dbReference>
<evidence type="ECO:0000256" key="6">
    <source>
        <dbReference type="ARBA" id="ARBA00022737"/>
    </source>
</evidence>
<dbReference type="Pfam" id="PF00432">
    <property type="entry name" value="Prenyltrans"/>
    <property type="match status" value="1"/>
</dbReference>
<feature type="domain" description="Prenyltransferase alpha-alpha toroid" evidence="8">
    <location>
        <begin position="53"/>
        <end position="138"/>
    </location>
</feature>
<dbReference type="EMBL" id="JARK01001557">
    <property type="protein sequence ID" value="EYB90328.1"/>
    <property type="molecule type" value="Genomic_DNA"/>
</dbReference>
<dbReference type="GO" id="GO:0046872">
    <property type="term" value="F:metal ion binding"/>
    <property type="evidence" value="ECO:0007669"/>
    <property type="project" value="UniProtKB-KW"/>
</dbReference>
<comment type="similarity">
    <text evidence="2">Belongs to the protein prenyltransferase subunit beta family.</text>
</comment>
<comment type="cofactor">
    <cofactor evidence="1">
        <name>Zn(2+)</name>
        <dbReference type="ChEBI" id="CHEBI:29105"/>
    </cofactor>
</comment>
<evidence type="ECO:0000256" key="4">
    <source>
        <dbReference type="ARBA" id="ARBA00022679"/>
    </source>
</evidence>
<dbReference type="Proteomes" id="UP000024635">
    <property type="component" value="Unassembled WGS sequence"/>
</dbReference>
<sequence length="143" mass="16048">MNATSGFRTCQEEFACNDDGFFTFTSTEQKRVEDLVNEQVRRYSSKSNEAPVLNRQIHIDYVTKSLREVGKGYTGLDASRTWMCFWGLHSLNILGAVSSHQQKAEIIAFLKACQHPDGGYGGEVQGDNKVFGHTLQLIKILVD</sequence>
<name>A0A016SHZ6_9BILA</name>
<keyword evidence="4" id="KW-0808">Transferase</keyword>
<dbReference type="PANTHER" id="PTHR11774">
    <property type="entry name" value="GERANYLGERANYL TRANSFERASE TYPE BETA SUBUNIT"/>
    <property type="match status" value="1"/>
</dbReference>
<protein>
    <recommendedName>
        <fullName evidence="8">Prenyltransferase alpha-alpha toroid domain-containing protein</fullName>
    </recommendedName>
</protein>
<organism evidence="9 10">
    <name type="scientific">Ancylostoma ceylanicum</name>
    <dbReference type="NCBI Taxonomy" id="53326"/>
    <lineage>
        <taxon>Eukaryota</taxon>
        <taxon>Metazoa</taxon>
        <taxon>Ecdysozoa</taxon>
        <taxon>Nematoda</taxon>
        <taxon>Chromadorea</taxon>
        <taxon>Rhabditida</taxon>
        <taxon>Rhabditina</taxon>
        <taxon>Rhabditomorpha</taxon>
        <taxon>Strongyloidea</taxon>
        <taxon>Ancylostomatidae</taxon>
        <taxon>Ancylostomatinae</taxon>
        <taxon>Ancylostoma</taxon>
    </lineage>
</organism>
<dbReference type="STRING" id="53326.A0A016SHZ6"/>
<keyword evidence="7" id="KW-0862">Zinc</keyword>
<evidence type="ECO:0000256" key="2">
    <source>
        <dbReference type="ARBA" id="ARBA00010497"/>
    </source>
</evidence>
<proteinExistence type="inferred from homology"/>
<evidence type="ECO:0000313" key="9">
    <source>
        <dbReference type="EMBL" id="EYB90328.1"/>
    </source>
</evidence>
<comment type="caution">
    <text evidence="9">The sequence shown here is derived from an EMBL/GenBank/DDBJ whole genome shotgun (WGS) entry which is preliminary data.</text>
</comment>
<dbReference type="SUPFAM" id="SSF48239">
    <property type="entry name" value="Terpenoid cyclases/Protein prenyltransferases"/>
    <property type="match status" value="1"/>
</dbReference>
<evidence type="ECO:0000256" key="5">
    <source>
        <dbReference type="ARBA" id="ARBA00022723"/>
    </source>
</evidence>
<dbReference type="PANTHER" id="PTHR11774:SF6">
    <property type="entry name" value="PROTEIN FARNESYLTRANSFERASE SUBUNIT BETA"/>
    <property type="match status" value="1"/>
</dbReference>
<keyword evidence="6" id="KW-0677">Repeat</keyword>
<dbReference type="OrthoDB" id="5850279at2759"/>
<evidence type="ECO:0000259" key="8">
    <source>
        <dbReference type="Pfam" id="PF00432"/>
    </source>
</evidence>
<dbReference type="AlphaFoldDB" id="A0A016SHZ6"/>
<keyword evidence="5" id="KW-0479">Metal-binding</keyword>
<evidence type="ECO:0000313" key="10">
    <source>
        <dbReference type="Proteomes" id="UP000024635"/>
    </source>
</evidence>
<evidence type="ECO:0000256" key="1">
    <source>
        <dbReference type="ARBA" id="ARBA00001947"/>
    </source>
</evidence>
<dbReference type="GO" id="GO:0004660">
    <property type="term" value="F:protein farnesyltransferase activity"/>
    <property type="evidence" value="ECO:0007669"/>
    <property type="project" value="TreeGrafter"/>
</dbReference>
<dbReference type="Gene3D" id="1.50.10.20">
    <property type="match status" value="1"/>
</dbReference>
<evidence type="ECO:0000256" key="7">
    <source>
        <dbReference type="ARBA" id="ARBA00022833"/>
    </source>
</evidence>
<gene>
    <name evidence="9" type="primary">Acey_s0221.g2554</name>
    <name evidence="9" type="ORF">Y032_0221g2554</name>
</gene>
<evidence type="ECO:0000256" key="3">
    <source>
        <dbReference type="ARBA" id="ARBA00022602"/>
    </source>
</evidence>
<keyword evidence="3" id="KW-0637">Prenyltransferase</keyword>
<dbReference type="InterPro" id="IPR008930">
    <property type="entry name" value="Terpenoid_cyclase/PrenylTrfase"/>
</dbReference>
<dbReference type="InterPro" id="IPR045089">
    <property type="entry name" value="PGGT1B-like"/>
</dbReference>
<dbReference type="GO" id="GO:0005965">
    <property type="term" value="C:protein farnesyltransferase complex"/>
    <property type="evidence" value="ECO:0007669"/>
    <property type="project" value="TreeGrafter"/>
</dbReference>
<keyword evidence="10" id="KW-1185">Reference proteome</keyword>